<accession>A0AAD6TW67</accession>
<dbReference type="EMBL" id="JARJCN010000072">
    <property type="protein sequence ID" value="KAJ7077515.1"/>
    <property type="molecule type" value="Genomic_DNA"/>
</dbReference>
<proteinExistence type="predicted"/>
<protein>
    <submittedName>
        <fullName evidence="3">Uncharacterized protein</fullName>
    </submittedName>
</protein>
<sequence>MSILAPVVFLLAPAPEPAALPANADEQDILAQSTRSRAKNEGFRVLIPSDAPRPAPRPETHAPPPGVSGHNVLGSTAGGAQDRDCRSVDPSCLSCPPGYPLKPELTSACRLANSRGPCEKEVFPACCLPGRGATVELVAVTGAGLVFFSPAHGPWTEVGSIGWPSVIRRSSPSGPASLAAASFKGSLLCLFLVLVYLVSARAWLSAKVAGHPPLPGTDFLPGSDHRLLSAATTVFACSGVDSARIGLENLPHLGLAVSCSPVGILGVIATDYARTVSNIGGNGTASATGPPRRSNRVAAANTVRNGAHGDGDDPSSRPGTNQHRGRAQAGTRNRSSRAADVVKIMYWNIFHDFTLKLTSPDFHDILCEHDIMFFAETDMLPGEDEAAEVPLGYTLVSLPRTPRMDGSRRGGGVALLIRDSFTFKKIWVLSGSLARTFLP</sequence>
<comment type="caution">
    <text evidence="3">The sequence shown here is derived from an EMBL/GenBank/DDBJ whole genome shotgun (WGS) entry which is preliminary data.</text>
</comment>
<feature type="region of interest" description="Disordered" evidence="1">
    <location>
        <begin position="304"/>
        <end position="334"/>
    </location>
</feature>
<keyword evidence="2" id="KW-0732">Signal</keyword>
<feature type="chain" id="PRO_5042211466" evidence="2">
    <location>
        <begin position="20"/>
        <end position="439"/>
    </location>
</feature>
<organism evidence="3 4">
    <name type="scientific">Mycena belliarum</name>
    <dbReference type="NCBI Taxonomy" id="1033014"/>
    <lineage>
        <taxon>Eukaryota</taxon>
        <taxon>Fungi</taxon>
        <taxon>Dikarya</taxon>
        <taxon>Basidiomycota</taxon>
        <taxon>Agaricomycotina</taxon>
        <taxon>Agaricomycetes</taxon>
        <taxon>Agaricomycetidae</taxon>
        <taxon>Agaricales</taxon>
        <taxon>Marasmiineae</taxon>
        <taxon>Mycenaceae</taxon>
        <taxon>Mycena</taxon>
    </lineage>
</organism>
<dbReference type="AlphaFoldDB" id="A0AAD6TW67"/>
<evidence type="ECO:0000256" key="2">
    <source>
        <dbReference type="SAM" id="SignalP"/>
    </source>
</evidence>
<evidence type="ECO:0000313" key="4">
    <source>
        <dbReference type="Proteomes" id="UP001222325"/>
    </source>
</evidence>
<gene>
    <name evidence="3" type="ORF">B0H15DRAFT_955018</name>
</gene>
<dbReference type="Proteomes" id="UP001222325">
    <property type="component" value="Unassembled WGS sequence"/>
</dbReference>
<feature type="compositionally biased region" description="Pro residues" evidence="1">
    <location>
        <begin position="51"/>
        <end position="66"/>
    </location>
</feature>
<reference evidence="3" key="1">
    <citation type="submission" date="2023-03" db="EMBL/GenBank/DDBJ databases">
        <title>Massive genome expansion in bonnet fungi (Mycena s.s.) driven by repeated elements and novel gene families across ecological guilds.</title>
        <authorList>
            <consortium name="Lawrence Berkeley National Laboratory"/>
            <person name="Harder C.B."/>
            <person name="Miyauchi S."/>
            <person name="Viragh M."/>
            <person name="Kuo A."/>
            <person name="Thoen E."/>
            <person name="Andreopoulos B."/>
            <person name="Lu D."/>
            <person name="Skrede I."/>
            <person name="Drula E."/>
            <person name="Henrissat B."/>
            <person name="Morin E."/>
            <person name="Kohler A."/>
            <person name="Barry K."/>
            <person name="LaButti K."/>
            <person name="Morin E."/>
            <person name="Salamov A."/>
            <person name="Lipzen A."/>
            <person name="Mereny Z."/>
            <person name="Hegedus B."/>
            <person name="Baldrian P."/>
            <person name="Stursova M."/>
            <person name="Weitz H."/>
            <person name="Taylor A."/>
            <person name="Grigoriev I.V."/>
            <person name="Nagy L.G."/>
            <person name="Martin F."/>
            <person name="Kauserud H."/>
        </authorList>
    </citation>
    <scope>NUCLEOTIDE SEQUENCE</scope>
    <source>
        <strain evidence="3">CBHHK173m</strain>
    </source>
</reference>
<name>A0AAD6TW67_9AGAR</name>
<feature type="signal peptide" evidence="2">
    <location>
        <begin position="1"/>
        <end position="19"/>
    </location>
</feature>
<keyword evidence="4" id="KW-1185">Reference proteome</keyword>
<feature type="region of interest" description="Disordered" evidence="1">
    <location>
        <begin position="47"/>
        <end position="82"/>
    </location>
</feature>
<evidence type="ECO:0000313" key="3">
    <source>
        <dbReference type="EMBL" id="KAJ7077515.1"/>
    </source>
</evidence>
<evidence type="ECO:0000256" key="1">
    <source>
        <dbReference type="SAM" id="MobiDB-lite"/>
    </source>
</evidence>